<reference evidence="4" key="1">
    <citation type="submission" date="2021-06" db="EMBL/GenBank/DDBJ databases">
        <authorList>
            <person name="Kallberg Y."/>
            <person name="Tangrot J."/>
            <person name="Rosling A."/>
        </authorList>
    </citation>
    <scope>NUCLEOTIDE SEQUENCE</scope>
    <source>
        <strain evidence="4">IN212</strain>
    </source>
</reference>
<dbReference type="OrthoDB" id="2336889at2759"/>
<evidence type="ECO:0000256" key="1">
    <source>
        <dbReference type="ARBA" id="ARBA00022729"/>
    </source>
</evidence>
<feature type="chain" id="PRO_5040292663" evidence="2">
    <location>
        <begin position="21"/>
        <end position="189"/>
    </location>
</feature>
<proteinExistence type="predicted"/>
<evidence type="ECO:0000313" key="4">
    <source>
        <dbReference type="EMBL" id="CAG8564112.1"/>
    </source>
</evidence>
<evidence type="ECO:0000259" key="3">
    <source>
        <dbReference type="Pfam" id="PF10342"/>
    </source>
</evidence>
<dbReference type="Pfam" id="PF10342">
    <property type="entry name" value="Kre9_KNH"/>
    <property type="match status" value="1"/>
</dbReference>
<evidence type="ECO:0000313" key="5">
    <source>
        <dbReference type="Proteomes" id="UP000789396"/>
    </source>
</evidence>
<organism evidence="4 5">
    <name type="scientific">Racocetra fulgida</name>
    <dbReference type="NCBI Taxonomy" id="60492"/>
    <lineage>
        <taxon>Eukaryota</taxon>
        <taxon>Fungi</taxon>
        <taxon>Fungi incertae sedis</taxon>
        <taxon>Mucoromycota</taxon>
        <taxon>Glomeromycotina</taxon>
        <taxon>Glomeromycetes</taxon>
        <taxon>Diversisporales</taxon>
        <taxon>Gigasporaceae</taxon>
        <taxon>Racocetra</taxon>
    </lineage>
</organism>
<protein>
    <submittedName>
        <fullName evidence="4">11785_t:CDS:1</fullName>
    </submittedName>
</protein>
<keyword evidence="5" id="KW-1185">Reference proteome</keyword>
<keyword evidence="1 2" id="KW-0732">Signal</keyword>
<feature type="domain" description="Yeast cell wall synthesis Kre9/Knh1-like N-terminal" evidence="3">
    <location>
        <begin position="108"/>
        <end position="185"/>
    </location>
</feature>
<accession>A0A9N9BHJ7</accession>
<comment type="caution">
    <text evidence="4">The sequence shown here is derived from an EMBL/GenBank/DDBJ whole genome shotgun (WGS) entry which is preliminary data.</text>
</comment>
<dbReference type="AlphaFoldDB" id="A0A9N9BHJ7"/>
<feature type="non-terminal residue" evidence="4">
    <location>
        <position position="189"/>
    </location>
</feature>
<dbReference type="EMBL" id="CAJVPZ010005668">
    <property type="protein sequence ID" value="CAG8564112.1"/>
    <property type="molecule type" value="Genomic_DNA"/>
</dbReference>
<gene>
    <name evidence="4" type="ORF">RFULGI_LOCUS5185</name>
</gene>
<name>A0A9N9BHJ7_9GLOM</name>
<feature type="signal peptide" evidence="2">
    <location>
        <begin position="1"/>
        <end position="20"/>
    </location>
</feature>
<sequence>MQFLKVLFLISTLLSTYVFAAFSTPGSLLIEPISGERLVSGDNITITFLPGSDLPSSFDVIRLARAEINDYHILDTNVQLPPGQDQYSFTYVVPDGLPSDPRWVIGGGTAWNAGETITIAWRGDGSLQLYETSNITQFQIFNNVNNTWTPILIQSVPVTDRKYQITLPNNLAPQNGYQLRIVVERDNAL</sequence>
<dbReference type="Proteomes" id="UP000789396">
    <property type="component" value="Unassembled WGS sequence"/>
</dbReference>
<evidence type="ECO:0000256" key="2">
    <source>
        <dbReference type="SAM" id="SignalP"/>
    </source>
</evidence>
<dbReference type="InterPro" id="IPR018466">
    <property type="entry name" value="Kre9/Knh1-like_N"/>
</dbReference>